<protein>
    <submittedName>
        <fullName evidence="2">Uncharacterized protein</fullName>
    </submittedName>
</protein>
<evidence type="ECO:0000256" key="1">
    <source>
        <dbReference type="SAM" id="Phobius"/>
    </source>
</evidence>
<evidence type="ECO:0000313" key="3">
    <source>
        <dbReference type="Proteomes" id="UP001497516"/>
    </source>
</evidence>
<keyword evidence="1" id="KW-0812">Transmembrane</keyword>
<keyword evidence="1" id="KW-0472">Membrane</keyword>
<dbReference type="EMBL" id="OZ034818">
    <property type="protein sequence ID" value="CAL1389706.1"/>
    <property type="molecule type" value="Genomic_DNA"/>
</dbReference>
<feature type="transmembrane region" description="Helical" evidence="1">
    <location>
        <begin position="6"/>
        <end position="30"/>
    </location>
</feature>
<gene>
    <name evidence="2" type="ORF">LTRI10_LOCUS30544</name>
</gene>
<reference evidence="2 3" key="1">
    <citation type="submission" date="2024-04" db="EMBL/GenBank/DDBJ databases">
        <authorList>
            <person name="Fracassetti M."/>
        </authorList>
    </citation>
    <scope>NUCLEOTIDE SEQUENCE [LARGE SCALE GENOMIC DNA]</scope>
</reference>
<keyword evidence="3" id="KW-1185">Reference proteome</keyword>
<sequence length="137" mass="15594">MGYGPNLYVSFLLSTIRFLAIGSFNLNIMFSSPYFPTVKSTEFTTVQPGNPSCCRYFAGLNNPESKTMIHLTYDMGRSIIVEACERYFWQPDMIKGSIKHTENRLPYVTSLENIHTASSWLNDPGSRNFREGEGEDE</sequence>
<dbReference type="Proteomes" id="UP001497516">
    <property type="component" value="Chromosome 5"/>
</dbReference>
<organism evidence="2 3">
    <name type="scientific">Linum trigynum</name>
    <dbReference type="NCBI Taxonomy" id="586398"/>
    <lineage>
        <taxon>Eukaryota</taxon>
        <taxon>Viridiplantae</taxon>
        <taxon>Streptophyta</taxon>
        <taxon>Embryophyta</taxon>
        <taxon>Tracheophyta</taxon>
        <taxon>Spermatophyta</taxon>
        <taxon>Magnoliopsida</taxon>
        <taxon>eudicotyledons</taxon>
        <taxon>Gunneridae</taxon>
        <taxon>Pentapetalae</taxon>
        <taxon>rosids</taxon>
        <taxon>fabids</taxon>
        <taxon>Malpighiales</taxon>
        <taxon>Linaceae</taxon>
        <taxon>Linum</taxon>
    </lineage>
</organism>
<keyword evidence="1" id="KW-1133">Transmembrane helix</keyword>
<evidence type="ECO:0000313" key="2">
    <source>
        <dbReference type="EMBL" id="CAL1389706.1"/>
    </source>
</evidence>
<name>A0AAV2EUI6_9ROSI</name>
<dbReference type="AlphaFoldDB" id="A0AAV2EUI6"/>
<proteinExistence type="predicted"/>
<accession>A0AAV2EUI6</accession>